<dbReference type="InterPro" id="IPR037401">
    <property type="entry name" value="SnoaL-like"/>
</dbReference>
<evidence type="ECO:0000313" key="3">
    <source>
        <dbReference type="Proteomes" id="UP000824261"/>
    </source>
</evidence>
<dbReference type="NCBIfam" id="TIGR00229">
    <property type="entry name" value="sensory_box"/>
    <property type="match status" value="1"/>
</dbReference>
<accession>A0A9D0ZZE4</accession>
<dbReference type="Gene3D" id="3.10.450.50">
    <property type="match status" value="1"/>
</dbReference>
<dbReference type="PANTHER" id="PTHR44757">
    <property type="entry name" value="DIGUANYLATE CYCLASE DGCP"/>
    <property type="match status" value="1"/>
</dbReference>
<protein>
    <submittedName>
        <fullName evidence="2">Diguanylate cyclase</fullName>
    </submittedName>
</protein>
<dbReference type="InterPro" id="IPR052155">
    <property type="entry name" value="Biofilm_reg_signaling"/>
</dbReference>
<dbReference type="InterPro" id="IPR000160">
    <property type="entry name" value="GGDEF_dom"/>
</dbReference>
<dbReference type="SMART" id="SM00267">
    <property type="entry name" value="GGDEF"/>
    <property type="match status" value="1"/>
</dbReference>
<dbReference type="Gene3D" id="3.30.70.270">
    <property type="match status" value="1"/>
</dbReference>
<dbReference type="PROSITE" id="PS50887">
    <property type="entry name" value="GGDEF"/>
    <property type="match status" value="1"/>
</dbReference>
<dbReference type="CDD" id="cd00130">
    <property type="entry name" value="PAS"/>
    <property type="match status" value="1"/>
</dbReference>
<gene>
    <name evidence="2" type="ORF">IAA69_01980</name>
</gene>
<feature type="domain" description="GGDEF" evidence="1">
    <location>
        <begin position="334"/>
        <end position="456"/>
    </location>
</feature>
<sequence length="460" mass="51785">MDTDLDFKFSGTNREVAELTSAILHAHYCRNDVGFIVSQFDDSFSWFGTGEGEHAVGVDTVSAIFRQFAGQVPACNISEEQYHVQEIAPGAYLCSGLLWIVTDPSTNTYLRVHQRITAAFRETPQGLACCHIHISNPSSEMQPGDRGFPTGMARQSYEYLQEQVALQRAKLEEQTAELRDIYNTVPCAIMRFSRTNGRYTLLAANHATADMTGVKQDDVQDIDWTRGFCSCVAEEYIPHMEAALRSLVEPGDSTSATYRLVQPSGRTIHVNSVNSLIATDGTTDIIQRIVFDVTERITLETALRQKSFEDGLTGLYNRSKFRKRLEDGDYRETPHLGIAYFDVNGLKAMNDQHGHAAGDNLICQVARHIDGRFEGRTYRIGGDEFVVIDTELGQEAFESTVRTVLDEMAHNGISVAVGISWRGADKDIKAQFYEADKRMYEDKARYYRDEKHDRRADRHS</sequence>
<dbReference type="Gene3D" id="3.30.450.20">
    <property type="entry name" value="PAS domain"/>
    <property type="match status" value="1"/>
</dbReference>
<dbReference type="SUPFAM" id="SSF55785">
    <property type="entry name" value="PYP-like sensor domain (PAS domain)"/>
    <property type="match status" value="1"/>
</dbReference>
<organism evidence="2 3">
    <name type="scientific">Candidatus Aveggerthella stercoripullorum</name>
    <dbReference type="NCBI Taxonomy" id="2840688"/>
    <lineage>
        <taxon>Bacteria</taxon>
        <taxon>Bacillati</taxon>
        <taxon>Actinomycetota</taxon>
        <taxon>Coriobacteriia</taxon>
        <taxon>Eggerthellales</taxon>
        <taxon>Eggerthellaceae</taxon>
        <taxon>Eggerthellaceae incertae sedis</taxon>
        <taxon>Candidatus Aveggerthella</taxon>
    </lineage>
</organism>
<reference evidence="2" key="1">
    <citation type="submission" date="2020-10" db="EMBL/GenBank/DDBJ databases">
        <authorList>
            <person name="Gilroy R."/>
        </authorList>
    </citation>
    <scope>NUCLEOTIDE SEQUENCE</scope>
    <source>
        <strain evidence="2">ChiGjej1B1-2707</strain>
    </source>
</reference>
<dbReference type="PANTHER" id="PTHR44757:SF2">
    <property type="entry name" value="BIOFILM ARCHITECTURE MAINTENANCE PROTEIN MBAA"/>
    <property type="match status" value="1"/>
</dbReference>
<dbReference type="Pfam" id="PF13474">
    <property type="entry name" value="SnoaL_3"/>
    <property type="match status" value="1"/>
</dbReference>
<name>A0A9D0ZZE4_9ACTN</name>
<dbReference type="InterPro" id="IPR032710">
    <property type="entry name" value="NTF2-like_dom_sf"/>
</dbReference>
<evidence type="ECO:0000313" key="2">
    <source>
        <dbReference type="EMBL" id="HIR01026.1"/>
    </source>
</evidence>
<dbReference type="Pfam" id="PF00990">
    <property type="entry name" value="GGDEF"/>
    <property type="match status" value="1"/>
</dbReference>
<dbReference type="EMBL" id="DVGB01000025">
    <property type="protein sequence ID" value="HIR01026.1"/>
    <property type="molecule type" value="Genomic_DNA"/>
</dbReference>
<dbReference type="InterPro" id="IPR043128">
    <property type="entry name" value="Rev_trsase/Diguanyl_cyclase"/>
</dbReference>
<dbReference type="InterPro" id="IPR029787">
    <property type="entry name" value="Nucleotide_cyclase"/>
</dbReference>
<dbReference type="SUPFAM" id="SSF55073">
    <property type="entry name" value="Nucleotide cyclase"/>
    <property type="match status" value="1"/>
</dbReference>
<dbReference type="AlphaFoldDB" id="A0A9D0ZZE4"/>
<evidence type="ECO:0000259" key="1">
    <source>
        <dbReference type="PROSITE" id="PS50887"/>
    </source>
</evidence>
<dbReference type="InterPro" id="IPR000014">
    <property type="entry name" value="PAS"/>
</dbReference>
<dbReference type="NCBIfam" id="TIGR00254">
    <property type="entry name" value="GGDEF"/>
    <property type="match status" value="1"/>
</dbReference>
<dbReference type="Proteomes" id="UP000824261">
    <property type="component" value="Unassembled WGS sequence"/>
</dbReference>
<proteinExistence type="predicted"/>
<comment type="caution">
    <text evidence="2">The sequence shown here is derived from an EMBL/GenBank/DDBJ whole genome shotgun (WGS) entry which is preliminary data.</text>
</comment>
<reference evidence="2" key="2">
    <citation type="journal article" date="2021" name="PeerJ">
        <title>Extensive microbial diversity within the chicken gut microbiome revealed by metagenomics and culture.</title>
        <authorList>
            <person name="Gilroy R."/>
            <person name="Ravi A."/>
            <person name="Getino M."/>
            <person name="Pursley I."/>
            <person name="Horton D.L."/>
            <person name="Alikhan N.F."/>
            <person name="Baker D."/>
            <person name="Gharbi K."/>
            <person name="Hall N."/>
            <person name="Watson M."/>
            <person name="Adriaenssens E.M."/>
            <person name="Foster-Nyarko E."/>
            <person name="Jarju S."/>
            <person name="Secka A."/>
            <person name="Antonio M."/>
            <person name="Oren A."/>
            <person name="Chaudhuri R.R."/>
            <person name="La Ragione R."/>
            <person name="Hildebrand F."/>
            <person name="Pallen M.J."/>
        </authorList>
    </citation>
    <scope>NUCLEOTIDE SEQUENCE</scope>
    <source>
        <strain evidence="2">ChiGjej1B1-2707</strain>
    </source>
</reference>
<dbReference type="CDD" id="cd01949">
    <property type="entry name" value="GGDEF"/>
    <property type="match status" value="1"/>
</dbReference>
<dbReference type="SUPFAM" id="SSF54427">
    <property type="entry name" value="NTF2-like"/>
    <property type="match status" value="1"/>
</dbReference>
<dbReference type="InterPro" id="IPR035965">
    <property type="entry name" value="PAS-like_dom_sf"/>
</dbReference>